<comment type="caution">
    <text evidence="1">The sequence shown here is derived from an EMBL/GenBank/DDBJ whole genome shotgun (WGS) entry which is preliminary data.</text>
</comment>
<dbReference type="InterPro" id="IPR010321">
    <property type="entry name" value="DUF922"/>
</dbReference>
<reference evidence="1 2" key="1">
    <citation type="submission" date="2020-05" db="EMBL/GenBank/DDBJ databases">
        <title>The draft genome sequence of Maribacter arenosus CAU 1321.</title>
        <authorList>
            <person name="Mu L."/>
        </authorList>
    </citation>
    <scope>NUCLEOTIDE SEQUENCE [LARGE SCALE GENOMIC DNA]</scope>
    <source>
        <strain evidence="1 2">CAU 1321</strain>
    </source>
</reference>
<keyword evidence="2" id="KW-1185">Reference proteome</keyword>
<gene>
    <name evidence="1" type="ORF">HPE63_15670</name>
</gene>
<proteinExistence type="predicted"/>
<dbReference type="EMBL" id="JABTCG010000005">
    <property type="protein sequence ID" value="MBD0852120.1"/>
    <property type="molecule type" value="Genomic_DNA"/>
</dbReference>
<evidence type="ECO:0000313" key="1">
    <source>
        <dbReference type="EMBL" id="MBD0852120.1"/>
    </source>
</evidence>
<sequence length="162" mass="18974">MGALNAQEEYETIAWSEDRKLTWEDFKDKAPKNARAAATTASGITYQFSTSGTRDKMVIDYEVSTFFYPNKSWYQPQLCDSLILSHEQLHFDISELFARRMRERLGTGTFTQNVKAEVKSIYREILEELEAFQDLYDNQTNFSRDMEQQLLWNAKIETALKK</sequence>
<evidence type="ECO:0000313" key="2">
    <source>
        <dbReference type="Proteomes" id="UP000598350"/>
    </source>
</evidence>
<protein>
    <submittedName>
        <fullName evidence="1">DUF922 domain-containing protein</fullName>
    </submittedName>
</protein>
<accession>A0ABR7VGV4</accession>
<dbReference type="Proteomes" id="UP000598350">
    <property type="component" value="Unassembled WGS sequence"/>
</dbReference>
<organism evidence="1 2">
    <name type="scientific">Maribacter arenosus</name>
    <dbReference type="NCBI Taxonomy" id="1854708"/>
    <lineage>
        <taxon>Bacteria</taxon>
        <taxon>Pseudomonadati</taxon>
        <taxon>Bacteroidota</taxon>
        <taxon>Flavobacteriia</taxon>
        <taxon>Flavobacteriales</taxon>
        <taxon>Flavobacteriaceae</taxon>
        <taxon>Maribacter</taxon>
    </lineage>
</organism>
<dbReference type="Pfam" id="PF06037">
    <property type="entry name" value="DUF922"/>
    <property type="match status" value="1"/>
</dbReference>
<name>A0ABR7VGV4_9FLAO</name>